<dbReference type="GO" id="GO:0019760">
    <property type="term" value="P:glucosinolate metabolic process"/>
    <property type="evidence" value="ECO:0007669"/>
    <property type="project" value="UniProtKB-ARBA"/>
</dbReference>
<dbReference type="PANTHER" id="PTHR47435:SF4">
    <property type="entry name" value="KELCH REPEAT PROTEIN (AFU_ORTHOLOGUE AFUA_5G12780)"/>
    <property type="match status" value="1"/>
</dbReference>
<feature type="domain" description="F-box" evidence="3">
    <location>
        <begin position="1"/>
        <end position="53"/>
    </location>
</feature>
<organism evidence="4 5">
    <name type="scientific">Paraglomus brasilianum</name>
    <dbReference type="NCBI Taxonomy" id="144538"/>
    <lineage>
        <taxon>Eukaryota</taxon>
        <taxon>Fungi</taxon>
        <taxon>Fungi incertae sedis</taxon>
        <taxon>Mucoromycota</taxon>
        <taxon>Glomeromycotina</taxon>
        <taxon>Glomeromycetes</taxon>
        <taxon>Paraglomerales</taxon>
        <taxon>Paraglomeraceae</taxon>
        <taxon>Paraglomus</taxon>
    </lineage>
</organism>
<comment type="caution">
    <text evidence="4">The sequence shown here is derived from an EMBL/GenBank/DDBJ whole genome shotgun (WGS) entry which is preliminary data.</text>
</comment>
<dbReference type="CDD" id="cd09917">
    <property type="entry name" value="F-box_SF"/>
    <property type="match status" value="1"/>
</dbReference>
<dbReference type="InterPro" id="IPR036047">
    <property type="entry name" value="F-box-like_dom_sf"/>
</dbReference>
<dbReference type="PANTHER" id="PTHR47435">
    <property type="entry name" value="KELCH REPEAT PROTEIN (AFU_ORTHOLOGUE AFUA_5G12780)"/>
    <property type="match status" value="1"/>
</dbReference>
<evidence type="ECO:0000259" key="3">
    <source>
        <dbReference type="PROSITE" id="PS50181"/>
    </source>
</evidence>
<evidence type="ECO:0000256" key="1">
    <source>
        <dbReference type="ARBA" id="ARBA00022737"/>
    </source>
</evidence>
<keyword evidence="1" id="KW-0677">Repeat</keyword>
<accession>A0A9N9B3B9</accession>
<dbReference type="OrthoDB" id="10250130at2759"/>
<dbReference type="SUPFAM" id="SSF117281">
    <property type="entry name" value="Kelch motif"/>
    <property type="match status" value="1"/>
</dbReference>
<evidence type="ECO:0000256" key="2">
    <source>
        <dbReference type="ARBA" id="ARBA00023004"/>
    </source>
</evidence>
<dbReference type="Gene3D" id="2.120.10.80">
    <property type="entry name" value="Kelch-type beta propeller"/>
    <property type="match status" value="1"/>
</dbReference>
<dbReference type="Proteomes" id="UP000789739">
    <property type="component" value="Unassembled WGS sequence"/>
</dbReference>
<evidence type="ECO:0000313" key="4">
    <source>
        <dbReference type="EMBL" id="CAG8551736.1"/>
    </source>
</evidence>
<keyword evidence="2" id="KW-0408">Iron</keyword>
<name>A0A9N9B3B9_9GLOM</name>
<dbReference type="AlphaFoldDB" id="A0A9N9B3B9"/>
<dbReference type="Pfam" id="PF00646">
    <property type="entry name" value="F-box"/>
    <property type="match status" value="1"/>
</dbReference>
<protein>
    <submittedName>
        <fullName evidence="4">206_t:CDS:1</fullName>
    </submittedName>
</protein>
<gene>
    <name evidence="4" type="ORF">PBRASI_LOCUS5125</name>
</gene>
<reference evidence="4" key="1">
    <citation type="submission" date="2021-06" db="EMBL/GenBank/DDBJ databases">
        <authorList>
            <person name="Kallberg Y."/>
            <person name="Tangrot J."/>
            <person name="Rosling A."/>
        </authorList>
    </citation>
    <scope>NUCLEOTIDE SEQUENCE</scope>
    <source>
        <strain evidence="4">BR232B</strain>
    </source>
</reference>
<evidence type="ECO:0000313" key="5">
    <source>
        <dbReference type="Proteomes" id="UP000789739"/>
    </source>
</evidence>
<dbReference type="EMBL" id="CAJVPI010000576">
    <property type="protein sequence ID" value="CAG8551736.1"/>
    <property type="molecule type" value="Genomic_DNA"/>
</dbReference>
<dbReference type="InterPro" id="IPR015915">
    <property type="entry name" value="Kelch-typ_b-propeller"/>
</dbReference>
<proteinExistence type="predicted"/>
<dbReference type="SUPFAM" id="SSF81383">
    <property type="entry name" value="F-box domain"/>
    <property type="match status" value="1"/>
</dbReference>
<sequence length="388" mass="44181">MVRLFEISTEVIEIILDFLDTSDLITFSLTCNSLYRIVSSKRFGLILPKWHGLSYNIPEDRVAEIGLYYRNAVLIGSTLYILVLSTENPTAWNIDLDEKIPKWVCVSVKVCDSYRPVKHPATSSILNKIYIHGGTDLLTGKPTNILYEFDVRDMQLHILAQNGTIPSPRSMHTLSAIDHNRLAIYGGQCVTDDGPYSSKDFATYDITNKVWALHNQMLNLPYARSLHCTLKARGKLYIYGGQQIVSKRDEIHADSNMWAYDIQNSKWLRYLSSTVYSLGLPPEWVFTDGRKQSPGRRVGTAMFCLRDRVAIIGGAVNDNWKKNENEKLWEYLKIFSPLKKSWCHIRVQGLPRMRCVAFVGNWTSCIRKAFLIGNDADTGKITMGWIVG</sequence>
<dbReference type="PROSITE" id="PS50181">
    <property type="entry name" value="FBOX"/>
    <property type="match status" value="1"/>
</dbReference>
<dbReference type="Pfam" id="PF24681">
    <property type="entry name" value="Kelch_KLHDC2_KLHL20_DRC7"/>
    <property type="match status" value="1"/>
</dbReference>
<dbReference type="SMART" id="SM00256">
    <property type="entry name" value="FBOX"/>
    <property type="match status" value="1"/>
</dbReference>
<keyword evidence="5" id="KW-1185">Reference proteome</keyword>
<dbReference type="InterPro" id="IPR001810">
    <property type="entry name" value="F-box_dom"/>
</dbReference>